<dbReference type="RefSeq" id="WP_115284092.1">
    <property type="nucleotide sequence ID" value="NZ_UGUS01000002.1"/>
</dbReference>
<proteinExistence type="predicted"/>
<organism evidence="2 3">
    <name type="scientific">Pseudomonas fluorescens</name>
    <dbReference type="NCBI Taxonomy" id="294"/>
    <lineage>
        <taxon>Bacteria</taxon>
        <taxon>Pseudomonadati</taxon>
        <taxon>Pseudomonadota</taxon>
        <taxon>Gammaproteobacteria</taxon>
        <taxon>Pseudomonadales</taxon>
        <taxon>Pseudomonadaceae</taxon>
        <taxon>Pseudomonas</taxon>
    </lineage>
</organism>
<dbReference type="EMBL" id="UGUS01000002">
    <property type="protein sequence ID" value="SUD28825.1"/>
    <property type="molecule type" value="Genomic_DNA"/>
</dbReference>
<dbReference type="OrthoDB" id="2934196at2"/>
<evidence type="ECO:0000313" key="2">
    <source>
        <dbReference type="EMBL" id="SUD28825.1"/>
    </source>
</evidence>
<dbReference type="Proteomes" id="UP000255125">
    <property type="component" value="Unassembled WGS sequence"/>
</dbReference>
<feature type="region of interest" description="Disordered" evidence="1">
    <location>
        <begin position="1"/>
        <end position="22"/>
    </location>
</feature>
<dbReference type="SUPFAM" id="SSF46785">
    <property type="entry name" value="Winged helix' DNA-binding domain"/>
    <property type="match status" value="1"/>
</dbReference>
<evidence type="ECO:0000256" key="1">
    <source>
        <dbReference type="SAM" id="MobiDB-lite"/>
    </source>
</evidence>
<feature type="compositionally biased region" description="Basic and acidic residues" evidence="1">
    <location>
        <begin position="1"/>
        <end position="10"/>
    </location>
</feature>
<gene>
    <name evidence="2" type="ORF">NCTC10392_00940</name>
</gene>
<evidence type="ECO:0000313" key="3">
    <source>
        <dbReference type="Proteomes" id="UP000255125"/>
    </source>
</evidence>
<name>A0A379I7W3_PSEFL</name>
<dbReference type="InterPro" id="IPR036390">
    <property type="entry name" value="WH_DNA-bd_sf"/>
</dbReference>
<reference evidence="2 3" key="1">
    <citation type="submission" date="2018-06" db="EMBL/GenBank/DDBJ databases">
        <authorList>
            <consortium name="Pathogen Informatics"/>
            <person name="Doyle S."/>
        </authorList>
    </citation>
    <scope>NUCLEOTIDE SEQUENCE [LARGE SCALE GENOMIC DNA]</scope>
    <source>
        <strain evidence="2 3">NCTC10392</strain>
    </source>
</reference>
<sequence>MKDEDKEVRNLHQPSPRGTWVQTERAAHEALAVLIAEAPRAAQLLHVLIANMDKSNALIASHATLAQLSGVSTTTTKRALRVLTKQAWIQTIQLGGDRGGALAYVVNSRIAWADSRDNLKYARFNARVLVSSADQADLGTGDLRGIPAADKGDIQMPHGDGLPPPNQEIFDELLPDLPAIQLTNNEPQ</sequence>
<protein>
    <submittedName>
        <fullName evidence="2">Uncharacterized protein</fullName>
    </submittedName>
</protein>
<dbReference type="AlphaFoldDB" id="A0A379I7W3"/>
<accession>A0A379I7W3</accession>